<dbReference type="InterPro" id="IPR006102">
    <property type="entry name" value="Ig-like_GH2"/>
</dbReference>
<sequence length="928" mass="105392">MRISKFLIAWGIIALLMTSCKQVVRGIDLSGEWEVALDSMDKGISGKWYMESFPDKIALPGTLCDAGYGTPCTLEPTMDKEIFLNLKRKFDYLGPAWYKKECFIPAEWNEKDVFLTLERVIWNSQVWINGTKVEGFNESLTTPHYFNLSKYLVPGENNKIVIRIDNRRQHDISVKNLAHAYTNDTQTMWNGILGKIALTAKDKVQIEELRLTPDIDNQTVNVSVKIGSNGSSPVSGKLLFAVKDPKGNKLADKEVQVNNTEITFTYPINNPMLWDEFTPNIYEATATLETEGMTDSKCEIFGMRKLTNQNALLQINNRRLFLRGTLECCIFPLKGYPPMDEAGWEKVFSAARDYGMNHLRFHSWCPPEAAFNVADRMGFYLQVELPLWTLNVGEDKGTVDFLYTEAAHIMKEYGNHPSFCFWSLGNELQGDFSVMDKLLTTIKQQDSRHLYMTTTFTFEPGHGSWPEPNDDFWVTQWTKNGWVRGQGIFDDQPASFNKDFSSAIEGLSVPLITHEIGQYSVFPNLKEIDKYTGNLMPLNFKAVAADLKKKGRLHLAEGNLMASGKLATILYKEEIERALKTPGFSGFQLLDLHDFPGQGTALVGIIDAFWESKGLITPEEFRNFCSPVVPLARFEKATYVNNETFKAQFEAANFSDKVLSDIQPEWRLSDSKGTVIAQGNLDKQEIPVGNAFNLGSISVPLESISVADQLTLSIRFTGTQYQNSWNVWVYPQEVPEVGKEIFYTRSFADAEKALSQGKKVLLNPEKEEINGLEGKFVQVFWSPVHFPNQPGTMGILCDPAHPALVDFPTEMHSNWQWWDICKNATTMELDSLKNNMQPIVRMVDNFYKNRNLGLLFEVKAGDGKLLVCSSDLAKNLNTRPVARQLRYSLLKYMESDKFNPQEEVAFKQIKQVLHNVNRTKEVKKSIYE</sequence>
<proteinExistence type="inferred from homology"/>
<dbReference type="GO" id="GO:0004565">
    <property type="term" value="F:beta-galactosidase activity"/>
    <property type="evidence" value="ECO:0007669"/>
    <property type="project" value="UniProtKB-EC"/>
</dbReference>
<dbReference type="InterPro" id="IPR008979">
    <property type="entry name" value="Galactose-bd-like_sf"/>
</dbReference>
<dbReference type="InterPro" id="IPR013783">
    <property type="entry name" value="Ig-like_fold"/>
</dbReference>
<dbReference type="InterPro" id="IPR036156">
    <property type="entry name" value="Beta-gal/glucu_dom_sf"/>
</dbReference>
<comment type="catalytic activity">
    <reaction evidence="1">
        <text>Hydrolysis of terminal non-reducing beta-D-galactose residues in beta-D-galactosides.</text>
        <dbReference type="EC" id="3.2.1.23"/>
    </reaction>
</comment>
<dbReference type="Pfam" id="PF02836">
    <property type="entry name" value="Glyco_hydro_2_C"/>
    <property type="match status" value="1"/>
</dbReference>
<evidence type="ECO:0000256" key="3">
    <source>
        <dbReference type="ARBA" id="ARBA00012756"/>
    </source>
</evidence>
<dbReference type="AlphaFoldDB" id="A0A0P0GDN9"/>
<evidence type="ECO:0000259" key="7">
    <source>
        <dbReference type="Pfam" id="PF02836"/>
    </source>
</evidence>
<dbReference type="SUPFAM" id="SSF51445">
    <property type="entry name" value="(Trans)glycosidases"/>
    <property type="match status" value="1"/>
</dbReference>
<gene>
    <name evidence="9" type="primary">lacZ_17</name>
    <name evidence="9" type="ORF">BcellWH2_03160</name>
</gene>
<feature type="domain" description="Glycoside hydrolase family 2 immunoglobulin-like beta-sandwich" evidence="6">
    <location>
        <begin position="204"/>
        <end position="304"/>
    </location>
</feature>
<protein>
    <recommendedName>
        <fullName evidence="3">beta-galactosidase</fullName>
        <ecNumber evidence="3">3.2.1.23</ecNumber>
    </recommendedName>
</protein>
<dbReference type="GO" id="GO:0009341">
    <property type="term" value="C:beta-galactosidase complex"/>
    <property type="evidence" value="ECO:0007669"/>
    <property type="project" value="TreeGrafter"/>
</dbReference>
<feature type="domain" description="Glycosyl hydrolases family 2 sugar binding" evidence="8">
    <location>
        <begin position="29"/>
        <end position="164"/>
    </location>
</feature>
<feature type="domain" description="Glycoside hydrolase family 2 catalytic" evidence="7">
    <location>
        <begin position="310"/>
        <end position="447"/>
    </location>
</feature>
<name>A0A0P0GDN9_9BACE</name>
<dbReference type="GO" id="GO:0005990">
    <property type="term" value="P:lactose catabolic process"/>
    <property type="evidence" value="ECO:0007669"/>
    <property type="project" value="TreeGrafter"/>
</dbReference>
<dbReference type="Gene3D" id="2.60.120.260">
    <property type="entry name" value="Galactose-binding domain-like"/>
    <property type="match status" value="1"/>
</dbReference>
<dbReference type="EMBL" id="CP012801">
    <property type="protein sequence ID" value="ALJ60397.1"/>
    <property type="molecule type" value="Genomic_DNA"/>
</dbReference>
<dbReference type="InterPro" id="IPR006104">
    <property type="entry name" value="Glyco_hydro_2_N"/>
</dbReference>
<dbReference type="Pfam" id="PF00703">
    <property type="entry name" value="Glyco_hydro_2"/>
    <property type="match status" value="1"/>
</dbReference>
<evidence type="ECO:0000313" key="9">
    <source>
        <dbReference type="EMBL" id="ALJ60397.1"/>
    </source>
</evidence>
<dbReference type="EC" id="3.2.1.23" evidence="3"/>
<dbReference type="PANTHER" id="PTHR46323:SF2">
    <property type="entry name" value="BETA-GALACTOSIDASE"/>
    <property type="match status" value="1"/>
</dbReference>
<evidence type="ECO:0000259" key="8">
    <source>
        <dbReference type="Pfam" id="PF02837"/>
    </source>
</evidence>
<evidence type="ECO:0000259" key="6">
    <source>
        <dbReference type="Pfam" id="PF00703"/>
    </source>
</evidence>
<evidence type="ECO:0000256" key="1">
    <source>
        <dbReference type="ARBA" id="ARBA00001412"/>
    </source>
</evidence>
<dbReference type="KEGG" id="bcel:BcellWH2_03160"/>
<evidence type="ECO:0000256" key="5">
    <source>
        <dbReference type="ARBA" id="ARBA00023295"/>
    </source>
</evidence>
<comment type="similarity">
    <text evidence="2">Belongs to the glycosyl hydrolase 2 family.</text>
</comment>
<dbReference type="InterPro" id="IPR050347">
    <property type="entry name" value="Bact_Beta-galactosidase"/>
</dbReference>
<evidence type="ECO:0000256" key="2">
    <source>
        <dbReference type="ARBA" id="ARBA00007401"/>
    </source>
</evidence>
<accession>A0A0P0GDN9</accession>
<evidence type="ECO:0000313" key="10">
    <source>
        <dbReference type="Proteomes" id="UP000061809"/>
    </source>
</evidence>
<organism evidence="9 10">
    <name type="scientific">Bacteroides cellulosilyticus</name>
    <dbReference type="NCBI Taxonomy" id="246787"/>
    <lineage>
        <taxon>Bacteria</taxon>
        <taxon>Pseudomonadati</taxon>
        <taxon>Bacteroidota</taxon>
        <taxon>Bacteroidia</taxon>
        <taxon>Bacteroidales</taxon>
        <taxon>Bacteroidaceae</taxon>
        <taxon>Bacteroides</taxon>
    </lineage>
</organism>
<dbReference type="Proteomes" id="UP000061809">
    <property type="component" value="Chromosome"/>
</dbReference>
<dbReference type="InterPro" id="IPR017853">
    <property type="entry name" value="GH"/>
</dbReference>
<dbReference type="Gene3D" id="3.20.20.80">
    <property type="entry name" value="Glycosidases"/>
    <property type="match status" value="1"/>
</dbReference>
<dbReference type="Gene3D" id="2.60.40.10">
    <property type="entry name" value="Immunoglobulins"/>
    <property type="match status" value="1"/>
</dbReference>
<reference evidence="9 10" key="1">
    <citation type="journal article" date="2015" name="Science">
        <title>Genetic determinants of in vivo fitness and diet responsiveness in multiple human gut Bacteroides.</title>
        <authorList>
            <person name="Wu M."/>
            <person name="McNulty N.P."/>
            <person name="Rodionov D.A."/>
            <person name="Khoroshkin M.S."/>
            <person name="Griffin N.W."/>
            <person name="Cheng J."/>
            <person name="Latreille P."/>
            <person name="Kerstetter R.A."/>
            <person name="Terrapon N."/>
            <person name="Henrissat B."/>
            <person name="Osterman A.L."/>
            <person name="Gordon J.I."/>
        </authorList>
    </citation>
    <scope>NUCLEOTIDE SEQUENCE [LARGE SCALE GENOMIC DNA]</scope>
    <source>
        <strain evidence="9 10">WH2</strain>
    </source>
</reference>
<evidence type="ECO:0000256" key="4">
    <source>
        <dbReference type="ARBA" id="ARBA00022801"/>
    </source>
</evidence>
<dbReference type="SUPFAM" id="SSF49785">
    <property type="entry name" value="Galactose-binding domain-like"/>
    <property type="match status" value="1"/>
</dbReference>
<dbReference type="PANTHER" id="PTHR46323">
    <property type="entry name" value="BETA-GALACTOSIDASE"/>
    <property type="match status" value="1"/>
</dbReference>
<dbReference type="PATRIC" id="fig|246787.4.peg.3274"/>
<dbReference type="SUPFAM" id="SSF49303">
    <property type="entry name" value="beta-Galactosidase/glucuronidase domain"/>
    <property type="match status" value="1"/>
</dbReference>
<keyword evidence="4 9" id="KW-0378">Hydrolase</keyword>
<dbReference type="PROSITE" id="PS51257">
    <property type="entry name" value="PROKAR_LIPOPROTEIN"/>
    <property type="match status" value="1"/>
</dbReference>
<dbReference type="Pfam" id="PF02837">
    <property type="entry name" value="Glyco_hydro_2_N"/>
    <property type="match status" value="1"/>
</dbReference>
<dbReference type="InterPro" id="IPR006103">
    <property type="entry name" value="Glyco_hydro_2_cat"/>
</dbReference>
<keyword evidence="5 9" id="KW-0326">Glycosidase</keyword>
<dbReference type="RefSeq" id="WP_029426539.1">
    <property type="nucleotide sequence ID" value="NZ_CP012801.1"/>
</dbReference>